<dbReference type="RefSeq" id="XP_029217999.1">
    <property type="nucleotide sequence ID" value="XM_029365515.1"/>
</dbReference>
<keyword evidence="4" id="KW-1185">Reference proteome</keyword>
<dbReference type="Gene3D" id="2.60.40.1320">
    <property type="entry name" value="SRS domain"/>
    <property type="match status" value="3"/>
</dbReference>
<protein>
    <submittedName>
        <fullName evidence="3">SAG-related sequence</fullName>
    </submittedName>
</protein>
<dbReference type="Proteomes" id="UP000224006">
    <property type="component" value="Unassembled WGS sequence"/>
</dbReference>
<reference evidence="3 4" key="1">
    <citation type="submission" date="2017-09" db="EMBL/GenBank/DDBJ databases">
        <title>Genome sequencing of Besnoitia besnoiti strain Bb-Ger1.</title>
        <authorList>
            <person name="Schares G."/>
            <person name="Venepally P."/>
            <person name="Lorenzi H.A."/>
        </authorList>
    </citation>
    <scope>NUCLEOTIDE SEQUENCE [LARGE SCALE GENOMIC DNA]</scope>
    <source>
        <strain evidence="3 4">Bb-Ger1</strain>
    </source>
</reference>
<evidence type="ECO:0000259" key="2">
    <source>
        <dbReference type="Pfam" id="PF04092"/>
    </source>
</evidence>
<organism evidence="3 4">
    <name type="scientific">Besnoitia besnoiti</name>
    <name type="common">Apicomplexan protozoan</name>
    <dbReference type="NCBI Taxonomy" id="94643"/>
    <lineage>
        <taxon>Eukaryota</taxon>
        <taxon>Sar</taxon>
        <taxon>Alveolata</taxon>
        <taxon>Apicomplexa</taxon>
        <taxon>Conoidasida</taxon>
        <taxon>Coccidia</taxon>
        <taxon>Eucoccidiorida</taxon>
        <taxon>Eimeriorina</taxon>
        <taxon>Sarcocystidae</taxon>
        <taxon>Besnoitia</taxon>
    </lineage>
</organism>
<dbReference type="Pfam" id="PF04092">
    <property type="entry name" value="SAG"/>
    <property type="match status" value="3"/>
</dbReference>
<gene>
    <name evidence="3" type="ORF">BESB_071420</name>
</gene>
<dbReference type="GO" id="GO:0016020">
    <property type="term" value="C:membrane"/>
    <property type="evidence" value="ECO:0007669"/>
    <property type="project" value="InterPro"/>
</dbReference>
<dbReference type="KEGG" id="bbes:BESB_071420"/>
<dbReference type="AlphaFoldDB" id="A0A2A9MF46"/>
<dbReference type="GeneID" id="40312068"/>
<feature type="chain" id="PRO_5013378364" evidence="1">
    <location>
        <begin position="19"/>
        <end position="459"/>
    </location>
</feature>
<dbReference type="InterPro" id="IPR036755">
    <property type="entry name" value="SRS_dom_sf"/>
</dbReference>
<feature type="domain" description="SRS" evidence="2">
    <location>
        <begin position="33"/>
        <end position="150"/>
    </location>
</feature>
<accession>A0A2A9MF46</accession>
<dbReference type="VEuPathDB" id="ToxoDB:BESB_071420"/>
<evidence type="ECO:0000313" key="3">
    <source>
        <dbReference type="EMBL" id="PFH33990.1"/>
    </source>
</evidence>
<dbReference type="InterPro" id="IPR007226">
    <property type="entry name" value="SRS_dom"/>
</dbReference>
<comment type="caution">
    <text evidence="3">The sequence shown here is derived from an EMBL/GenBank/DDBJ whole genome shotgun (WGS) entry which is preliminary data.</text>
</comment>
<feature type="domain" description="SRS" evidence="2">
    <location>
        <begin position="318"/>
        <end position="407"/>
    </location>
</feature>
<sequence>MGFFRAFAAFGLLAGNGAVCLVDGTGQQGSKDTCEKNGDNLVLPLSATQTSLTFKCGRTFTSLDPGALHVYSSADPHTKLVLATEIPGATLQSQDNAHTLTVPDPQKRPIDKISIVYYCVKKAATPDEKPLLRIPSPQAAEEKCKVTIEVDGRPPVPDDTVTCEPGQDKTFKVSKAETELKLKCEGDLTFTPDDNAKVFDGKDGTCADPAGLVSLVPDAVLKPDAEKKTFSLSIPRLPSGTVPKDLCYRCQPKGNTENGTAGSADDKGCNFRIECRKPIRLLARALMGHEAQNQGPASSQLLEEALHRKPFTPALSAEKRIKVSKADEELKLKCNGGLAFKPQKDKQVFNDKDGQCKNQETLGSRVRNAVMTHGEAATPTYSLKVPHLPSGSEDKALCCECFPKPDKESLQAEAGCTFLEVQRADQAAESAARDLRSAEAALFSIFASGLAVRAATALR</sequence>
<evidence type="ECO:0000256" key="1">
    <source>
        <dbReference type="SAM" id="SignalP"/>
    </source>
</evidence>
<keyword evidence="1" id="KW-0732">Signal</keyword>
<feature type="signal peptide" evidence="1">
    <location>
        <begin position="1"/>
        <end position="18"/>
    </location>
</feature>
<evidence type="ECO:0000313" key="4">
    <source>
        <dbReference type="Proteomes" id="UP000224006"/>
    </source>
</evidence>
<dbReference type="EMBL" id="NWUJ01000007">
    <property type="protein sequence ID" value="PFH33990.1"/>
    <property type="molecule type" value="Genomic_DNA"/>
</dbReference>
<feature type="domain" description="SRS" evidence="2">
    <location>
        <begin position="160"/>
        <end position="271"/>
    </location>
</feature>
<proteinExistence type="predicted"/>
<name>A0A2A9MF46_BESBE</name>
<dbReference type="SUPFAM" id="SSF74877">
    <property type="entry name" value="Major surface antigen p30, SAG1"/>
    <property type="match status" value="2"/>
</dbReference>